<dbReference type="Proteomes" id="UP001446205">
    <property type="component" value="Unassembled WGS sequence"/>
</dbReference>
<dbReference type="PANTHER" id="PTHR48079:SF6">
    <property type="entry name" value="NAD(P)-BINDING DOMAIN-CONTAINING PROTEIN-RELATED"/>
    <property type="match status" value="1"/>
</dbReference>
<dbReference type="InterPro" id="IPR036291">
    <property type="entry name" value="NAD(P)-bd_dom_sf"/>
</dbReference>
<name>A0ABU9DAM9_9PROT</name>
<dbReference type="SUPFAM" id="SSF51735">
    <property type="entry name" value="NAD(P)-binding Rossmann-fold domains"/>
    <property type="match status" value="1"/>
</dbReference>
<dbReference type="PANTHER" id="PTHR48079">
    <property type="entry name" value="PROTEIN YEEZ"/>
    <property type="match status" value="1"/>
</dbReference>
<dbReference type="EMBL" id="JBBPCO010000007">
    <property type="protein sequence ID" value="MEK8089745.1"/>
    <property type="molecule type" value="Genomic_DNA"/>
</dbReference>
<evidence type="ECO:0000259" key="1">
    <source>
        <dbReference type="Pfam" id="PF01370"/>
    </source>
</evidence>
<dbReference type="InterPro" id="IPR001509">
    <property type="entry name" value="Epimerase_deHydtase"/>
</dbReference>
<dbReference type="Gene3D" id="3.40.50.720">
    <property type="entry name" value="NAD(P)-binding Rossmann-like Domain"/>
    <property type="match status" value="1"/>
</dbReference>
<dbReference type="RefSeq" id="WP_341370803.1">
    <property type="nucleotide sequence ID" value="NZ_JBBPCO010000007.1"/>
</dbReference>
<keyword evidence="3" id="KW-1185">Reference proteome</keyword>
<protein>
    <submittedName>
        <fullName evidence="2">NAD-dependent epimerase/dehydratase family protein</fullName>
    </submittedName>
</protein>
<feature type="domain" description="NAD-dependent epimerase/dehydratase" evidence="1">
    <location>
        <begin position="6"/>
        <end position="210"/>
    </location>
</feature>
<dbReference type="InterPro" id="IPR051783">
    <property type="entry name" value="NAD(P)-dependent_oxidoreduct"/>
</dbReference>
<comment type="caution">
    <text evidence="2">The sequence shown here is derived from an EMBL/GenBank/DDBJ whole genome shotgun (WGS) entry which is preliminary data.</text>
</comment>
<gene>
    <name evidence="2" type="ORF">WOB96_08180</name>
</gene>
<organism evidence="2 3">
    <name type="scientific">Thermithiobacillus plumbiphilus</name>
    <dbReference type="NCBI Taxonomy" id="1729899"/>
    <lineage>
        <taxon>Bacteria</taxon>
        <taxon>Pseudomonadati</taxon>
        <taxon>Pseudomonadota</taxon>
        <taxon>Acidithiobacillia</taxon>
        <taxon>Acidithiobacillales</taxon>
        <taxon>Thermithiobacillaceae</taxon>
        <taxon>Thermithiobacillus</taxon>
    </lineage>
</organism>
<reference evidence="2 3" key="1">
    <citation type="submission" date="2024-04" db="EMBL/GenBank/DDBJ databases">
        <authorList>
            <person name="Abashina T."/>
            <person name="Shaikin A."/>
        </authorList>
    </citation>
    <scope>NUCLEOTIDE SEQUENCE [LARGE SCALE GENOMIC DNA]</scope>
    <source>
        <strain evidence="2 3">AAFK</strain>
    </source>
</reference>
<accession>A0ABU9DAM9</accession>
<evidence type="ECO:0000313" key="3">
    <source>
        <dbReference type="Proteomes" id="UP001446205"/>
    </source>
</evidence>
<proteinExistence type="predicted"/>
<evidence type="ECO:0000313" key="2">
    <source>
        <dbReference type="EMBL" id="MEK8089745.1"/>
    </source>
</evidence>
<dbReference type="Pfam" id="PF01370">
    <property type="entry name" value="Epimerase"/>
    <property type="match status" value="1"/>
</dbReference>
<sequence length="290" mass="32282">MNTPFLIIGCGYVGRHLAARLPRGQVMALARGEQQAKELASMHIAPVRGDLDDFDSLRRLPPARVVFHLAPPNPDDEQDRRTRRLLAHLAVAAKRPHRIVYVSTTGVYGNRAGDWLDETSAIQPQTARARRRADAEAQLRAFGQRYGAQVSVLRVPGIYGPGRLPLEKLRQGQAVVDYDPPHYSNRIHVDDLVSALLAAAWRGRANRVYQACDGAPSTQAGFLDALAEISGLPKPPHIRPEQAPEQLSALTRSFLEESRRLGNRRLREELGLRLRHADFRDGIRASLTQD</sequence>